<name>A0ABP7TZR1_9ACTN</name>
<evidence type="ECO:0000313" key="1">
    <source>
        <dbReference type="EMBL" id="GAA4033731.1"/>
    </source>
</evidence>
<organism evidence="1 2">
    <name type="scientific">Streptomyces plumbiresistens</name>
    <dbReference type="NCBI Taxonomy" id="511811"/>
    <lineage>
        <taxon>Bacteria</taxon>
        <taxon>Bacillati</taxon>
        <taxon>Actinomycetota</taxon>
        <taxon>Actinomycetes</taxon>
        <taxon>Kitasatosporales</taxon>
        <taxon>Streptomycetaceae</taxon>
        <taxon>Streptomyces</taxon>
    </lineage>
</organism>
<proteinExistence type="predicted"/>
<protein>
    <submittedName>
        <fullName evidence="1">Uncharacterized protein</fullName>
    </submittedName>
</protein>
<accession>A0ABP7TZR1</accession>
<gene>
    <name evidence="1" type="ORF">GCM10022232_94260</name>
</gene>
<evidence type="ECO:0000313" key="2">
    <source>
        <dbReference type="Proteomes" id="UP001500456"/>
    </source>
</evidence>
<dbReference type="Proteomes" id="UP001500456">
    <property type="component" value="Unassembled WGS sequence"/>
</dbReference>
<reference evidence="2" key="1">
    <citation type="journal article" date="2019" name="Int. J. Syst. Evol. Microbiol.">
        <title>The Global Catalogue of Microorganisms (GCM) 10K type strain sequencing project: providing services to taxonomists for standard genome sequencing and annotation.</title>
        <authorList>
            <consortium name="The Broad Institute Genomics Platform"/>
            <consortium name="The Broad Institute Genome Sequencing Center for Infectious Disease"/>
            <person name="Wu L."/>
            <person name="Ma J."/>
        </authorList>
    </citation>
    <scope>NUCLEOTIDE SEQUENCE [LARGE SCALE GENOMIC DNA]</scope>
    <source>
        <strain evidence="2">JCM 16924</strain>
    </source>
</reference>
<sequence>MVAGGAAIVFTGVAAVPAGAAEGGVSFTRVAVNGGKPIVIGVKEEVEVRAVFRLTSSPS</sequence>
<keyword evidence="2" id="KW-1185">Reference proteome</keyword>
<dbReference type="EMBL" id="BAAAZX010000076">
    <property type="protein sequence ID" value="GAA4033731.1"/>
    <property type="molecule type" value="Genomic_DNA"/>
</dbReference>
<comment type="caution">
    <text evidence="1">The sequence shown here is derived from an EMBL/GenBank/DDBJ whole genome shotgun (WGS) entry which is preliminary data.</text>
</comment>